<dbReference type="PROSITE" id="PS51154">
    <property type="entry name" value="MACRO"/>
    <property type="match status" value="1"/>
</dbReference>
<evidence type="ECO:0000256" key="4">
    <source>
        <dbReference type="ARBA" id="ARBA00023027"/>
    </source>
</evidence>
<dbReference type="InterPro" id="IPR012317">
    <property type="entry name" value="Poly(ADP-ribose)pol_cat_dom"/>
</dbReference>
<evidence type="ECO:0000259" key="8">
    <source>
        <dbReference type="PROSITE" id="PS51154"/>
    </source>
</evidence>
<evidence type="ECO:0000256" key="1">
    <source>
        <dbReference type="ARBA" id="ARBA00004123"/>
    </source>
</evidence>
<dbReference type="SMART" id="SM00506">
    <property type="entry name" value="A1pp"/>
    <property type="match status" value="1"/>
</dbReference>
<dbReference type="Gene3D" id="3.90.228.10">
    <property type="match status" value="1"/>
</dbReference>
<dbReference type="SUPFAM" id="SSF56399">
    <property type="entry name" value="ADP-ribosylation"/>
    <property type="match status" value="1"/>
</dbReference>
<dbReference type="GO" id="GO:0003950">
    <property type="term" value="F:NAD+ poly-ADP-ribosyltransferase activity"/>
    <property type="evidence" value="ECO:0007669"/>
    <property type="project" value="UniProtKB-UniRule"/>
</dbReference>
<dbReference type="PANTHER" id="PTHR14453:SF67">
    <property type="entry name" value="POLY [ADP-RIBOSE] POLYMERASE"/>
    <property type="match status" value="1"/>
</dbReference>
<protein>
    <recommendedName>
        <fullName evidence="6">Poly [ADP-ribose] polymerase</fullName>
        <shortName evidence="6">PARP</shortName>
        <ecNumber evidence="6">2.4.2.-</ecNumber>
    </recommendedName>
</protein>
<dbReference type="EC" id="2.4.2.-" evidence="6"/>
<dbReference type="InterPro" id="IPR043472">
    <property type="entry name" value="Macro_dom-like"/>
</dbReference>
<feature type="domain" description="Macro" evidence="8">
    <location>
        <begin position="1"/>
        <end position="176"/>
    </location>
</feature>
<keyword evidence="4 6" id="KW-0520">NAD</keyword>
<dbReference type="GO" id="GO:0003714">
    <property type="term" value="F:transcription corepressor activity"/>
    <property type="evidence" value="ECO:0007669"/>
    <property type="project" value="TreeGrafter"/>
</dbReference>
<evidence type="ECO:0000256" key="2">
    <source>
        <dbReference type="ARBA" id="ARBA00022676"/>
    </source>
</evidence>
<proteinExistence type="predicted"/>
<accession>A0A812ARV0</accession>
<dbReference type="InterPro" id="IPR052056">
    <property type="entry name" value="Mono-ARTD/PARP"/>
</dbReference>
<dbReference type="Gene3D" id="3.40.220.10">
    <property type="entry name" value="Leucine Aminopeptidase, subunit E, domain 1"/>
    <property type="match status" value="1"/>
</dbReference>
<dbReference type="GO" id="GO:0005634">
    <property type="term" value="C:nucleus"/>
    <property type="evidence" value="ECO:0007669"/>
    <property type="project" value="UniProtKB-SubCell"/>
</dbReference>
<keyword evidence="10" id="KW-1185">Reference proteome</keyword>
<evidence type="ECO:0000313" key="10">
    <source>
        <dbReference type="Proteomes" id="UP000597762"/>
    </source>
</evidence>
<evidence type="ECO:0000256" key="6">
    <source>
        <dbReference type="RuleBase" id="RU362114"/>
    </source>
</evidence>
<dbReference type="PANTHER" id="PTHR14453">
    <property type="entry name" value="PARP/ZINC FINGER CCCH TYPE DOMAIN CONTAINING PROTEIN"/>
    <property type="match status" value="1"/>
</dbReference>
<reference evidence="9" key="1">
    <citation type="submission" date="2021-01" db="EMBL/GenBank/DDBJ databases">
        <authorList>
            <person name="Li R."/>
            <person name="Bekaert M."/>
        </authorList>
    </citation>
    <scope>NUCLEOTIDE SEQUENCE</scope>
    <source>
        <strain evidence="9">Farmed</strain>
    </source>
</reference>
<keyword evidence="2 6" id="KW-0328">Glycosyltransferase</keyword>
<dbReference type="SUPFAM" id="SSF52949">
    <property type="entry name" value="Macro domain-like"/>
    <property type="match status" value="1"/>
</dbReference>
<name>A0A812ARV0_ACAPH</name>
<dbReference type="Pfam" id="PF00644">
    <property type="entry name" value="PARP"/>
    <property type="match status" value="1"/>
</dbReference>
<feature type="domain" description="PARP catalytic" evidence="7">
    <location>
        <begin position="197"/>
        <end position="384"/>
    </location>
</feature>
<dbReference type="OrthoDB" id="10052316at2759"/>
<dbReference type="EMBL" id="CAHIKZ030000137">
    <property type="protein sequence ID" value="CAE1154951.1"/>
    <property type="molecule type" value="Genomic_DNA"/>
</dbReference>
<dbReference type="GO" id="GO:0070212">
    <property type="term" value="P:protein poly-ADP-ribosylation"/>
    <property type="evidence" value="ECO:0007669"/>
    <property type="project" value="TreeGrafter"/>
</dbReference>
<dbReference type="InterPro" id="IPR002589">
    <property type="entry name" value="Macro_dom"/>
</dbReference>
<evidence type="ECO:0000256" key="3">
    <source>
        <dbReference type="ARBA" id="ARBA00022679"/>
    </source>
</evidence>
<evidence type="ECO:0000313" key="9">
    <source>
        <dbReference type="EMBL" id="CAE1154951.1"/>
    </source>
</evidence>
<dbReference type="PROSITE" id="PS51059">
    <property type="entry name" value="PARP_CATALYTIC"/>
    <property type="match status" value="1"/>
</dbReference>
<keyword evidence="3 6" id="KW-0808">Transferase</keyword>
<evidence type="ECO:0000259" key="7">
    <source>
        <dbReference type="PROSITE" id="PS51059"/>
    </source>
</evidence>
<comment type="subcellular location">
    <subcellularLocation>
        <location evidence="1">Nucleus</location>
    </subcellularLocation>
</comment>
<comment type="caution">
    <text evidence="9">The sequence shown here is derived from an EMBL/GenBank/DDBJ whole genome shotgun (WGS) entry which is preliminary data.</text>
</comment>
<gene>
    <name evidence="9" type="ORF">SPHA_4350</name>
</gene>
<organism evidence="9 10">
    <name type="scientific">Acanthosepion pharaonis</name>
    <name type="common">Pharaoh cuttlefish</name>
    <name type="synonym">Sepia pharaonis</name>
    <dbReference type="NCBI Taxonomy" id="158019"/>
    <lineage>
        <taxon>Eukaryota</taxon>
        <taxon>Metazoa</taxon>
        <taxon>Spiralia</taxon>
        <taxon>Lophotrochozoa</taxon>
        <taxon>Mollusca</taxon>
        <taxon>Cephalopoda</taxon>
        <taxon>Coleoidea</taxon>
        <taxon>Decapodiformes</taxon>
        <taxon>Sepiida</taxon>
        <taxon>Sepiina</taxon>
        <taxon>Sepiidae</taxon>
        <taxon>Acanthosepion</taxon>
    </lineage>
</organism>
<dbReference type="GO" id="GO:0010629">
    <property type="term" value="P:negative regulation of gene expression"/>
    <property type="evidence" value="ECO:0007669"/>
    <property type="project" value="TreeGrafter"/>
</dbReference>
<evidence type="ECO:0000256" key="5">
    <source>
        <dbReference type="ARBA" id="ARBA00023242"/>
    </source>
</evidence>
<dbReference type="GO" id="GO:0060335">
    <property type="term" value="P:positive regulation of type II interferon-mediated signaling pathway"/>
    <property type="evidence" value="ECO:0007669"/>
    <property type="project" value="TreeGrafter"/>
</dbReference>
<dbReference type="GO" id="GO:1990404">
    <property type="term" value="F:NAD+-protein mono-ADP-ribosyltransferase activity"/>
    <property type="evidence" value="ECO:0007669"/>
    <property type="project" value="TreeGrafter"/>
</dbReference>
<dbReference type="Proteomes" id="UP000597762">
    <property type="component" value="Unassembled WGS sequence"/>
</dbReference>
<dbReference type="Pfam" id="PF01661">
    <property type="entry name" value="Macro"/>
    <property type="match status" value="1"/>
</dbReference>
<dbReference type="AlphaFoldDB" id="A0A812ARV0"/>
<keyword evidence="5" id="KW-0539">Nucleus</keyword>
<sequence>MNSVLCREEVNFEDKGPLKRIVCLLENMQGVNIIVNSTDKSLKLSDGGKISKTILSYGGKEIQEELNEKYPNGIQPGKVAVTNGYGLPFNYVYHCSLQGINNRVSHHEIREVVAECLREAVDRLRQPTIAFPAIGTGAMNFPPRTLRAIYCAILEYMVENPDKLEAAYLIVHPSQTTLIDYLKKIDPEKEKNRLTFPVTFPSWSQTENIRRVSLPNSDNMYQFVEEKFLETIGHGVWIKKIERVENKRLFVAYQRYKNDLVDGESTEKFLWHGTKEEHVDSIIRYGFDWRLTEHAAYGKGCYFAVNAEYSDSESYATSSKHGYKYMFLSYVVAGASCVGNYLFTEAEIPDHLQSTVNDEDNPTIYVAYDDDQMYPAFVVVYKYN</sequence>
<dbReference type="GO" id="GO:0044389">
    <property type="term" value="F:ubiquitin-like protein ligase binding"/>
    <property type="evidence" value="ECO:0007669"/>
    <property type="project" value="TreeGrafter"/>
</dbReference>
<dbReference type="GO" id="GO:0005737">
    <property type="term" value="C:cytoplasm"/>
    <property type="evidence" value="ECO:0007669"/>
    <property type="project" value="TreeGrafter"/>
</dbReference>